<dbReference type="InterPro" id="IPR051200">
    <property type="entry name" value="Host-pathogen_enzymatic-act"/>
</dbReference>
<organism evidence="2 3">
    <name type="scientific">Lampropedia hyalina DSM 16112</name>
    <dbReference type="NCBI Taxonomy" id="1122156"/>
    <lineage>
        <taxon>Bacteria</taxon>
        <taxon>Pseudomonadati</taxon>
        <taxon>Pseudomonadota</taxon>
        <taxon>Betaproteobacteria</taxon>
        <taxon>Burkholderiales</taxon>
        <taxon>Comamonadaceae</taxon>
        <taxon>Lampropedia</taxon>
    </lineage>
</organism>
<dbReference type="PANTHER" id="PTHR47197:SF3">
    <property type="entry name" value="DIHYDRO-HEME D1 DEHYDROGENASE"/>
    <property type="match status" value="1"/>
</dbReference>
<dbReference type="SUPFAM" id="SSF50974">
    <property type="entry name" value="Nitrous oxide reductase, N-terminal domain"/>
    <property type="match status" value="1"/>
</dbReference>
<evidence type="ECO:0000313" key="3">
    <source>
        <dbReference type="Proteomes" id="UP000184327"/>
    </source>
</evidence>
<protein>
    <submittedName>
        <fullName evidence="2">DNA-binding beta-propeller fold protein YncE</fullName>
    </submittedName>
</protein>
<proteinExistence type="predicted"/>
<keyword evidence="2" id="KW-0238">DNA-binding</keyword>
<feature type="chain" id="PRO_5013290919" evidence="1">
    <location>
        <begin position="27"/>
        <end position="390"/>
    </location>
</feature>
<dbReference type="GO" id="GO:0003677">
    <property type="term" value="F:DNA binding"/>
    <property type="evidence" value="ECO:0007669"/>
    <property type="project" value="UniProtKB-KW"/>
</dbReference>
<name>A0A1M5EN57_9BURK</name>
<dbReference type="PANTHER" id="PTHR47197">
    <property type="entry name" value="PROTEIN NIRF"/>
    <property type="match status" value="1"/>
</dbReference>
<evidence type="ECO:0000313" key="2">
    <source>
        <dbReference type="EMBL" id="SHF80645.1"/>
    </source>
</evidence>
<keyword evidence="3" id="KW-1185">Reference proteome</keyword>
<sequence length="390" mass="41479">MKQSPALWAISALAAAILTACGGTVAQQQASPVAQAVSTVAATAENLRTPQVQQQAVAPALYELAYSARQNAVFVASAGGFGEGAASSKVLRLNPQTLAVEAEIALPHRSFGVVLDDAANRLYVGNSLEGSITVLDTRSHAIVATVPMVTPTQKDDGKTSFEHHFRELVLDTANHRLFAPGLSSKDSALYVLDTQNLKLEKVIPGLGQVATGVAFDAKGQRLFVSNLRGGLYEIDTRSLSIRQSHAVQADQLLNLALDAQGQRLFATDQGLDAISERRKKAEPEFQPTPGNRVVVFNPDTAAITASIPTGNGPIALLLDEPRHRLFVTNRGAGTVTVFDSRDYRLLHTIELPAHPNSLALDAAHNVLYVTVKNGRDAARGSAESVARIAF</sequence>
<gene>
    <name evidence="2" type="ORF">SAMN02745117_02632</name>
</gene>
<dbReference type="EMBL" id="FQUZ01000043">
    <property type="protein sequence ID" value="SHF80645.1"/>
    <property type="molecule type" value="Genomic_DNA"/>
</dbReference>
<dbReference type="PROSITE" id="PS51257">
    <property type="entry name" value="PROKAR_LIPOPROTEIN"/>
    <property type="match status" value="1"/>
</dbReference>
<dbReference type="RefSeq" id="WP_073357134.1">
    <property type="nucleotide sequence ID" value="NZ_FQUZ01000043.1"/>
</dbReference>
<reference evidence="2 3" key="1">
    <citation type="submission" date="2016-11" db="EMBL/GenBank/DDBJ databases">
        <authorList>
            <person name="Jaros S."/>
            <person name="Januszkiewicz K."/>
            <person name="Wedrychowicz H."/>
        </authorList>
    </citation>
    <scope>NUCLEOTIDE SEQUENCE [LARGE SCALE GENOMIC DNA]</scope>
    <source>
        <strain evidence="2 3">DSM 16112</strain>
    </source>
</reference>
<feature type="signal peptide" evidence="1">
    <location>
        <begin position="1"/>
        <end position="26"/>
    </location>
</feature>
<dbReference type="InterPro" id="IPR015943">
    <property type="entry name" value="WD40/YVTN_repeat-like_dom_sf"/>
</dbReference>
<accession>A0A1M5EN57</accession>
<dbReference type="Gene3D" id="2.130.10.10">
    <property type="entry name" value="YVTN repeat-like/Quinoprotein amine dehydrogenase"/>
    <property type="match status" value="1"/>
</dbReference>
<dbReference type="AlphaFoldDB" id="A0A1M5EN57"/>
<dbReference type="Proteomes" id="UP000184327">
    <property type="component" value="Unassembled WGS sequence"/>
</dbReference>
<dbReference type="InterPro" id="IPR011045">
    <property type="entry name" value="N2O_reductase_N"/>
</dbReference>
<dbReference type="STRING" id="1122156.SAMN02745117_02632"/>
<keyword evidence="1" id="KW-0732">Signal</keyword>
<dbReference type="OrthoDB" id="7258407at2"/>
<evidence type="ECO:0000256" key="1">
    <source>
        <dbReference type="SAM" id="SignalP"/>
    </source>
</evidence>